<evidence type="ECO:0000313" key="8">
    <source>
        <dbReference type="EMBL" id="MBB5917641.1"/>
    </source>
</evidence>
<dbReference type="SUPFAM" id="SSF51735">
    <property type="entry name" value="NAD(P)-binding Rossmann-fold domains"/>
    <property type="match status" value="1"/>
</dbReference>
<evidence type="ECO:0000259" key="7">
    <source>
        <dbReference type="Pfam" id="PF16912"/>
    </source>
</evidence>
<evidence type="ECO:0000256" key="5">
    <source>
        <dbReference type="ARBA" id="ARBA00023002"/>
    </source>
</evidence>
<keyword evidence="5" id="KW-0560">Oxidoreductase</keyword>
<evidence type="ECO:0000256" key="4">
    <source>
        <dbReference type="ARBA" id="ARBA00022833"/>
    </source>
</evidence>
<dbReference type="InterPro" id="IPR036291">
    <property type="entry name" value="NAD(P)-bd_dom_sf"/>
</dbReference>
<dbReference type="Pfam" id="PF16912">
    <property type="entry name" value="Glu_dehyd_C"/>
    <property type="match status" value="1"/>
</dbReference>
<accession>A0A7W9ULJ7</accession>
<dbReference type="Pfam" id="PF08240">
    <property type="entry name" value="ADH_N"/>
    <property type="match status" value="1"/>
</dbReference>
<keyword evidence="9" id="KW-1185">Reference proteome</keyword>
<dbReference type="Gene3D" id="3.90.180.10">
    <property type="entry name" value="Medium-chain alcohol dehydrogenases, catalytic domain"/>
    <property type="match status" value="1"/>
</dbReference>
<feature type="domain" description="Alcohol dehydrogenase-like N-terminal" evidence="6">
    <location>
        <begin position="26"/>
        <end position="137"/>
    </location>
</feature>
<dbReference type="PANTHER" id="PTHR43350:SF19">
    <property type="entry name" value="D-GULOSIDE 3-DEHYDROGENASE"/>
    <property type="match status" value="1"/>
</dbReference>
<dbReference type="RefSeq" id="WP_040747961.1">
    <property type="nucleotide sequence ID" value="NZ_JACHIT010000002.1"/>
</dbReference>
<dbReference type="InterPro" id="IPR013154">
    <property type="entry name" value="ADH-like_N"/>
</dbReference>
<protein>
    <submittedName>
        <fullName evidence="8">Threonine dehydrogenase-like Zn-dependent dehydrogenase</fullName>
    </submittedName>
</protein>
<name>A0A7W9ULJ7_9NOCA</name>
<comment type="caution">
    <text evidence="8">The sequence shown here is derived from an EMBL/GenBank/DDBJ whole genome shotgun (WGS) entry which is preliminary data.</text>
</comment>
<gene>
    <name evidence="8" type="ORF">BJY24_006553</name>
</gene>
<dbReference type="InterPro" id="IPR031640">
    <property type="entry name" value="Glu_dehyd_C"/>
</dbReference>
<dbReference type="InterPro" id="IPR011032">
    <property type="entry name" value="GroES-like_sf"/>
</dbReference>
<keyword evidence="3" id="KW-0479">Metal-binding</keyword>
<evidence type="ECO:0000256" key="1">
    <source>
        <dbReference type="ARBA" id="ARBA00001947"/>
    </source>
</evidence>
<evidence type="ECO:0000256" key="3">
    <source>
        <dbReference type="ARBA" id="ARBA00022723"/>
    </source>
</evidence>
<dbReference type="Proteomes" id="UP000540412">
    <property type="component" value="Unassembled WGS sequence"/>
</dbReference>
<evidence type="ECO:0000313" key="9">
    <source>
        <dbReference type="Proteomes" id="UP000540412"/>
    </source>
</evidence>
<evidence type="ECO:0000256" key="2">
    <source>
        <dbReference type="ARBA" id="ARBA00008072"/>
    </source>
</evidence>
<organism evidence="8 9">
    <name type="scientific">Nocardia transvalensis</name>
    <dbReference type="NCBI Taxonomy" id="37333"/>
    <lineage>
        <taxon>Bacteria</taxon>
        <taxon>Bacillati</taxon>
        <taxon>Actinomycetota</taxon>
        <taxon>Actinomycetes</taxon>
        <taxon>Mycobacteriales</taxon>
        <taxon>Nocardiaceae</taxon>
        <taxon>Nocardia</taxon>
    </lineage>
</organism>
<feature type="domain" description="Glucose dehydrogenase C-terminal" evidence="7">
    <location>
        <begin position="145"/>
        <end position="346"/>
    </location>
</feature>
<dbReference type="PANTHER" id="PTHR43350">
    <property type="entry name" value="NAD-DEPENDENT ALCOHOL DEHYDROGENASE"/>
    <property type="match status" value="1"/>
</dbReference>
<dbReference type="EMBL" id="JACHIT010000002">
    <property type="protein sequence ID" value="MBB5917641.1"/>
    <property type="molecule type" value="Genomic_DNA"/>
</dbReference>
<dbReference type="Gene3D" id="3.40.50.720">
    <property type="entry name" value="NAD(P)-binding Rossmann-like Domain"/>
    <property type="match status" value="1"/>
</dbReference>
<evidence type="ECO:0000259" key="6">
    <source>
        <dbReference type="Pfam" id="PF08240"/>
    </source>
</evidence>
<dbReference type="SUPFAM" id="SSF50129">
    <property type="entry name" value="GroES-like"/>
    <property type="match status" value="1"/>
</dbReference>
<comment type="cofactor">
    <cofactor evidence="1">
        <name>Zn(2+)</name>
        <dbReference type="ChEBI" id="CHEBI:29105"/>
    </cofactor>
</comment>
<dbReference type="GO" id="GO:0046872">
    <property type="term" value="F:metal ion binding"/>
    <property type="evidence" value="ECO:0007669"/>
    <property type="project" value="UniProtKB-KW"/>
</dbReference>
<keyword evidence="4" id="KW-0862">Zinc</keyword>
<dbReference type="CDD" id="cd08230">
    <property type="entry name" value="glucose_DH"/>
    <property type="match status" value="1"/>
</dbReference>
<reference evidence="8 9" key="1">
    <citation type="submission" date="2020-08" db="EMBL/GenBank/DDBJ databases">
        <title>Sequencing the genomes of 1000 actinobacteria strains.</title>
        <authorList>
            <person name="Klenk H.-P."/>
        </authorList>
    </citation>
    <scope>NUCLEOTIDE SEQUENCE [LARGE SCALE GENOMIC DNA]</scope>
    <source>
        <strain evidence="8 9">DSM 43582</strain>
    </source>
</reference>
<comment type="similarity">
    <text evidence="2">Belongs to the zinc-containing alcohol dehydrogenase family.</text>
</comment>
<dbReference type="AlphaFoldDB" id="A0A7W9ULJ7"/>
<dbReference type="GO" id="GO:0016491">
    <property type="term" value="F:oxidoreductase activity"/>
    <property type="evidence" value="ECO:0007669"/>
    <property type="project" value="UniProtKB-KW"/>
</dbReference>
<proteinExistence type="inferred from homology"/>
<sequence length="348" mass="36925">MRAITAVPGKPEQLQVGDFPDPTPAEGSVLVRGRLLGICGTDVDIVENGYGWLPPGGDRLVIGHESLGEVLEAPADSGLRPGDLVAGIVRHPDPVPCAPCAHGDWDFCANGEYTERGIKARNGFGAEIWRTEPEFAIRLDPALGDCGVLMEPASILAKAWEQIERIGARFPWEPSAVLVTGAGPIGLCAALMGAQRGLDVHVLDRNGGGPKVELLRDLGATFHTGDVRDIGLTPDIVVETTGHGPLVTELGEVVARNAIVCLTGIASAADTTTLNTNAINKLMVLDNTVVFGSVNAARRHYEQAAASLAQADHSWLERMITRRVAMAEYPTAVHKGPDDIKVVVDLRQ</sequence>